<protein>
    <submittedName>
        <fullName evidence="1">Uncharacterized protein</fullName>
    </submittedName>
</protein>
<sequence length="321" mass="36892">MGEAAEIAYKPQFHLIQLAPMECIASCVMTALGMKGRVPEWYLLDYWNINYFFKVLVSSKKSMNLKNLKTIYGVEVAFRKTTPEELTHRFADGGLALLDCKASRLPFFPSSMLSYDDSGFTHSILLCGFREEDRCFLVADPVAGYEGWVPEEILLQAGVYKGQLYVHMLHFYEPSPKHTNQELFLYAARNNRDYFETEETRSGRNALLSFTKDIAVLLQANPSRLPDWIGQNILTVTSIITMRKKVWEALKRLHVIPEKDEQNVSGLFDDVVKQWTRFNYLLVKLKINPLPNLLDSLVAKNEDIIQSERTFLYRLSELGGK</sequence>
<accession>A0ACC7NWR7</accession>
<evidence type="ECO:0000313" key="2">
    <source>
        <dbReference type="Proteomes" id="UP001631969"/>
    </source>
</evidence>
<gene>
    <name evidence="1" type="ORF">ACI1P1_09210</name>
</gene>
<keyword evidence="2" id="KW-1185">Reference proteome</keyword>
<name>A0ACC7NWR7_9BACL</name>
<dbReference type="Proteomes" id="UP001631969">
    <property type="component" value="Unassembled WGS sequence"/>
</dbReference>
<proteinExistence type="predicted"/>
<organism evidence="1 2">
    <name type="scientific">Paenibacillus mesotrionivorans</name>
    <dbReference type="NCBI Taxonomy" id="3160968"/>
    <lineage>
        <taxon>Bacteria</taxon>
        <taxon>Bacillati</taxon>
        <taxon>Bacillota</taxon>
        <taxon>Bacilli</taxon>
        <taxon>Bacillales</taxon>
        <taxon>Paenibacillaceae</taxon>
        <taxon>Paenibacillus</taxon>
    </lineage>
</organism>
<comment type="caution">
    <text evidence="1">The sequence shown here is derived from an EMBL/GenBank/DDBJ whole genome shotgun (WGS) entry which is preliminary data.</text>
</comment>
<dbReference type="EMBL" id="JBJURJ010000005">
    <property type="protein sequence ID" value="MFM9328464.1"/>
    <property type="molecule type" value="Genomic_DNA"/>
</dbReference>
<evidence type="ECO:0000313" key="1">
    <source>
        <dbReference type="EMBL" id="MFM9328464.1"/>
    </source>
</evidence>
<reference evidence="1" key="1">
    <citation type="submission" date="2024-12" db="EMBL/GenBank/DDBJ databases">
        <authorList>
            <person name="Wu N."/>
        </authorList>
    </citation>
    <scope>NUCLEOTIDE SEQUENCE</scope>
    <source>
        <strain evidence="1">P15</strain>
    </source>
</reference>